<comment type="caution">
    <text evidence="2">The sequence shown here is derived from an EMBL/GenBank/DDBJ whole genome shotgun (WGS) entry which is preliminary data.</text>
</comment>
<name>A0ABQ6MBQ9_9STRA</name>
<organism evidence="2 3">
    <name type="scientific">Tetraparma gracilis</name>
    <dbReference type="NCBI Taxonomy" id="2962635"/>
    <lineage>
        <taxon>Eukaryota</taxon>
        <taxon>Sar</taxon>
        <taxon>Stramenopiles</taxon>
        <taxon>Ochrophyta</taxon>
        <taxon>Bolidophyceae</taxon>
        <taxon>Parmales</taxon>
        <taxon>Triparmaceae</taxon>
        <taxon>Tetraparma</taxon>
    </lineage>
</organism>
<sequence length="61" mass="6311">YMQGLVEELTGLEHEVRPSPKAAKAAPARAAKGKGKGKGDIDLGDIGAKIKAQQAAKKAEL</sequence>
<evidence type="ECO:0000313" key="2">
    <source>
        <dbReference type="EMBL" id="GMI23350.1"/>
    </source>
</evidence>
<feature type="compositionally biased region" description="Low complexity" evidence="1">
    <location>
        <begin position="21"/>
        <end position="30"/>
    </location>
</feature>
<keyword evidence="3" id="KW-1185">Reference proteome</keyword>
<reference evidence="2 3" key="1">
    <citation type="journal article" date="2023" name="Commun. Biol.">
        <title>Genome analysis of Parmales, the sister group of diatoms, reveals the evolutionary specialization of diatoms from phago-mixotrophs to photoautotrophs.</title>
        <authorList>
            <person name="Ban H."/>
            <person name="Sato S."/>
            <person name="Yoshikawa S."/>
            <person name="Yamada K."/>
            <person name="Nakamura Y."/>
            <person name="Ichinomiya M."/>
            <person name="Sato N."/>
            <person name="Blanc-Mathieu R."/>
            <person name="Endo H."/>
            <person name="Kuwata A."/>
            <person name="Ogata H."/>
        </authorList>
    </citation>
    <scope>NUCLEOTIDE SEQUENCE [LARGE SCALE GENOMIC DNA]</scope>
</reference>
<dbReference type="EMBL" id="BRYB01000122">
    <property type="protein sequence ID" value="GMI23350.1"/>
    <property type="molecule type" value="Genomic_DNA"/>
</dbReference>
<dbReference type="Proteomes" id="UP001165060">
    <property type="component" value="Unassembled WGS sequence"/>
</dbReference>
<accession>A0ABQ6MBQ9</accession>
<feature type="region of interest" description="Disordered" evidence="1">
    <location>
        <begin position="15"/>
        <end position="42"/>
    </location>
</feature>
<proteinExistence type="predicted"/>
<gene>
    <name evidence="2" type="ORF">TeGR_g4890</name>
</gene>
<evidence type="ECO:0000313" key="3">
    <source>
        <dbReference type="Proteomes" id="UP001165060"/>
    </source>
</evidence>
<evidence type="ECO:0008006" key="4">
    <source>
        <dbReference type="Google" id="ProtNLM"/>
    </source>
</evidence>
<protein>
    <recommendedName>
        <fullName evidence="4">Eukaryotic translation initiation factor 3 30 kDa subunit</fullName>
    </recommendedName>
</protein>
<feature type="non-terminal residue" evidence="2">
    <location>
        <position position="1"/>
    </location>
</feature>
<evidence type="ECO:0000256" key="1">
    <source>
        <dbReference type="SAM" id="MobiDB-lite"/>
    </source>
</evidence>